<gene>
    <name evidence="1" type="ORF">V5O48_016308</name>
</gene>
<dbReference type="EMBL" id="JBAHYK010002151">
    <property type="protein sequence ID" value="KAL0565713.1"/>
    <property type="molecule type" value="Genomic_DNA"/>
</dbReference>
<protein>
    <submittedName>
        <fullName evidence="1">Uncharacterized protein</fullName>
    </submittedName>
</protein>
<proteinExistence type="predicted"/>
<comment type="caution">
    <text evidence="1">The sequence shown here is derived from an EMBL/GenBank/DDBJ whole genome shotgun (WGS) entry which is preliminary data.</text>
</comment>
<evidence type="ECO:0000313" key="2">
    <source>
        <dbReference type="Proteomes" id="UP001465976"/>
    </source>
</evidence>
<name>A0ABR3ES29_9AGAR</name>
<sequence length="50" mass="5659">MGIASTLVIVRSAMGIAIQDEKTFKETVLEEFRARQPTQQSDLDNYQEEA</sequence>
<organism evidence="1 2">
    <name type="scientific">Marasmius crinis-equi</name>
    <dbReference type="NCBI Taxonomy" id="585013"/>
    <lineage>
        <taxon>Eukaryota</taxon>
        <taxon>Fungi</taxon>
        <taxon>Dikarya</taxon>
        <taxon>Basidiomycota</taxon>
        <taxon>Agaricomycotina</taxon>
        <taxon>Agaricomycetes</taxon>
        <taxon>Agaricomycetidae</taxon>
        <taxon>Agaricales</taxon>
        <taxon>Marasmiineae</taxon>
        <taxon>Marasmiaceae</taxon>
        <taxon>Marasmius</taxon>
    </lineage>
</organism>
<accession>A0ABR3ES29</accession>
<reference evidence="1 2" key="1">
    <citation type="submission" date="2024-02" db="EMBL/GenBank/DDBJ databases">
        <title>A draft genome for the cacao thread blight pathogen Marasmius crinis-equi.</title>
        <authorList>
            <person name="Cohen S.P."/>
            <person name="Baruah I.K."/>
            <person name="Amoako-Attah I."/>
            <person name="Bukari Y."/>
            <person name="Meinhardt L.W."/>
            <person name="Bailey B.A."/>
        </authorList>
    </citation>
    <scope>NUCLEOTIDE SEQUENCE [LARGE SCALE GENOMIC DNA]</scope>
    <source>
        <strain evidence="1 2">GH-76</strain>
    </source>
</reference>
<evidence type="ECO:0000313" key="1">
    <source>
        <dbReference type="EMBL" id="KAL0565713.1"/>
    </source>
</evidence>
<dbReference type="Proteomes" id="UP001465976">
    <property type="component" value="Unassembled WGS sequence"/>
</dbReference>
<keyword evidence="2" id="KW-1185">Reference proteome</keyword>